<feature type="transmembrane region" description="Helical" evidence="1">
    <location>
        <begin position="163"/>
        <end position="182"/>
    </location>
</feature>
<evidence type="ECO:0000256" key="1">
    <source>
        <dbReference type="SAM" id="Phobius"/>
    </source>
</evidence>
<name>A0ABQ8DGI4_BRANA</name>
<evidence type="ECO:0000313" key="2">
    <source>
        <dbReference type="EMBL" id="KAH0928453.1"/>
    </source>
</evidence>
<proteinExistence type="predicted"/>
<organism evidence="2 3">
    <name type="scientific">Brassica napus</name>
    <name type="common">Rape</name>
    <dbReference type="NCBI Taxonomy" id="3708"/>
    <lineage>
        <taxon>Eukaryota</taxon>
        <taxon>Viridiplantae</taxon>
        <taxon>Streptophyta</taxon>
        <taxon>Embryophyta</taxon>
        <taxon>Tracheophyta</taxon>
        <taxon>Spermatophyta</taxon>
        <taxon>Magnoliopsida</taxon>
        <taxon>eudicotyledons</taxon>
        <taxon>Gunneridae</taxon>
        <taxon>Pentapetalae</taxon>
        <taxon>rosids</taxon>
        <taxon>malvids</taxon>
        <taxon>Brassicales</taxon>
        <taxon>Brassicaceae</taxon>
        <taxon>Brassiceae</taxon>
        <taxon>Brassica</taxon>
    </lineage>
</organism>
<keyword evidence="1" id="KW-0812">Transmembrane</keyword>
<comment type="caution">
    <text evidence="2">The sequence shown here is derived from an EMBL/GenBank/DDBJ whole genome shotgun (WGS) entry which is preliminary data.</text>
</comment>
<gene>
    <name evidence="2" type="ORF">HID58_014180</name>
</gene>
<feature type="transmembrane region" description="Helical" evidence="1">
    <location>
        <begin position="188"/>
        <end position="206"/>
    </location>
</feature>
<keyword evidence="1" id="KW-1133">Transmembrane helix</keyword>
<dbReference type="EMBL" id="JAGKQM010000004">
    <property type="protein sequence ID" value="KAH0928453.1"/>
    <property type="molecule type" value="Genomic_DNA"/>
</dbReference>
<feature type="transmembrane region" description="Helical" evidence="1">
    <location>
        <begin position="79"/>
        <end position="100"/>
    </location>
</feature>
<accession>A0ABQ8DGI4</accession>
<protein>
    <submittedName>
        <fullName evidence="2">Uncharacterized protein</fullName>
    </submittedName>
</protein>
<sequence length="262" mass="29767">MVLKTLSQKLKMALPTKMPLTTKTQDESIESVCLTTAMWETLEKERLMGFRVFTRGIWYALTIFSCFGLLIYGKQVLVYPIRFGVTAYFAVMLLRCLFFVERPSPNFPVQKYNRFVTSLIILPFMFYVPFNYPTMDVFISIFSLLAGGISIYQLSCTMDIGHALLLLFLAFANGLLAIDFASQNQHPFYGVYLIFFFQSIVYAYNFNFLVNRNGRRHGDVPNPPAVLVKGIDKIVSGTESQVCLSMVSVGAKGPWKHGFHFG</sequence>
<reference evidence="2 3" key="1">
    <citation type="submission" date="2021-05" db="EMBL/GenBank/DDBJ databases">
        <title>Genome Assembly of Synthetic Allotetraploid Brassica napus Reveals Homoeologous Exchanges between Subgenomes.</title>
        <authorList>
            <person name="Davis J.T."/>
        </authorList>
    </citation>
    <scope>NUCLEOTIDE SEQUENCE [LARGE SCALE GENOMIC DNA]</scope>
    <source>
        <strain evidence="3">cv. Da-Ae</strain>
        <tissue evidence="2">Seedling</tissue>
    </source>
</reference>
<keyword evidence="1" id="KW-0472">Membrane</keyword>
<feature type="transmembrane region" description="Helical" evidence="1">
    <location>
        <begin position="138"/>
        <end position="156"/>
    </location>
</feature>
<feature type="transmembrane region" description="Helical" evidence="1">
    <location>
        <begin position="112"/>
        <end position="132"/>
    </location>
</feature>
<keyword evidence="3" id="KW-1185">Reference proteome</keyword>
<evidence type="ECO:0000313" key="3">
    <source>
        <dbReference type="Proteomes" id="UP000824890"/>
    </source>
</evidence>
<feature type="transmembrane region" description="Helical" evidence="1">
    <location>
        <begin position="56"/>
        <end position="73"/>
    </location>
</feature>
<dbReference type="Proteomes" id="UP000824890">
    <property type="component" value="Unassembled WGS sequence"/>
</dbReference>